<dbReference type="AlphaFoldDB" id="A0A1N6N105"/>
<reference evidence="3" key="2">
    <citation type="submission" date="2016-12" db="EMBL/GenBank/DDBJ databases">
        <authorList>
            <person name="Gaudriault S."/>
        </authorList>
    </citation>
    <scope>NUCLEOTIDE SEQUENCE [LARGE SCALE GENOMIC DNA]</scope>
    <source>
        <strain evidence="3">HGB1681 (deposited as PTA-6826 in the American Type Culture Collection)</strain>
    </source>
</reference>
<dbReference type="Pfam" id="PF06069">
    <property type="entry name" value="PerC"/>
    <property type="match status" value="1"/>
</dbReference>
<dbReference type="OrthoDB" id="6446069at2"/>
<keyword evidence="4" id="KW-1185">Reference proteome</keyword>
<evidence type="ECO:0000313" key="4">
    <source>
        <dbReference type="Proteomes" id="UP000224871"/>
    </source>
</evidence>
<evidence type="ECO:0000313" key="3">
    <source>
        <dbReference type="Proteomes" id="UP000196435"/>
    </source>
</evidence>
<reference evidence="2" key="1">
    <citation type="submission" date="2016-12" db="EMBL/GenBank/DDBJ databases">
        <authorList>
            <person name="Song W.-J."/>
            <person name="Kurnit D.M."/>
        </authorList>
    </citation>
    <scope>NUCLEOTIDE SEQUENCE [LARGE SCALE GENOMIC DNA]</scope>
    <source>
        <strain evidence="2">HGB1681</strain>
    </source>
</reference>
<reference evidence="1 4" key="3">
    <citation type="journal article" date="2017" name="Nat. Microbiol.">
        <title>Natural product diversity associated with the nematode symbionts Photorhabdus and Xenorhabdus.</title>
        <authorList>
            <person name="Tobias N.J."/>
            <person name="Wolff H."/>
            <person name="Djahanschiri B."/>
            <person name="Grundmann F."/>
            <person name="Kronenwerth M."/>
            <person name="Shi Y.M."/>
            <person name="Simonyi S."/>
            <person name="Grun P."/>
            <person name="Shapiro-Ilan D."/>
            <person name="Pidot S.J."/>
            <person name="Stinear T.P."/>
            <person name="Ebersberger I."/>
            <person name="Bode H.B."/>
        </authorList>
    </citation>
    <scope>NUCLEOTIDE SEQUENCE [LARGE SCALE GENOMIC DNA]</scope>
    <source>
        <strain evidence="1 4">DSM 16336</strain>
    </source>
</reference>
<evidence type="ECO:0000313" key="2">
    <source>
        <dbReference type="EMBL" id="SIP74781.1"/>
    </source>
</evidence>
<dbReference type="Proteomes" id="UP000196435">
    <property type="component" value="Unassembled WGS sequence"/>
</dbReference>
<dbReference type="InterPro" id="IPR024684">
    <property type="entry name" value="Tscrpt_act_PerC/SfV_Orf40"/>
</dbReference>
<dbReference type="EMBL" id="FTLG01000230">
    <property type="protein sequence ID" value="SIP74781.1"/>
    <property type="molecule type" value="Genomic_DNA"/>
</dbReference>
<accession>A0A1N6N105</accession>
<organism evidence="2 3">
    <name type="scientific">Xenorhabdus innexi</name>
    <dbReference type="NCBI Taxonomy" id="290109"/>
    <lineage>
        <taxon>Bacteria</taxon>
        <taxon>Pseudomonadati</taxon>
        <taxon>Pseudomonadota</taxon>
        <taxon>Gammaproteobacteria</taxon>
        <taxon>Enterobacterales</taxon>
        <taxon>Morganellaceae</taxon>
        <taxon>Xenorhabdus</taxon>
    </lineage>
</organism>
<name>A0A1N6N105_9GAMM</name>
<gene>
    <name evidence="1" type="ORF">Xinn_02875</name>
    <name evidence="2" type="ORF">XIS1_840050</name>
</gene>
<dbReference type="Proteomes" id="UP000224871">
    <property type="component" value="Unassembled WGS sequence"/>
</dbReference>
<evidence type="ECO:0000313" key="1">
    <source>
        <dbReference type="EMBL" id="PHM31329.1"/>
    </source>
</evidence>
<evidence type="ECO:0008006" key="5">
    <source>
        <dbReference type="Google" id="ProtNLM"/>
    </source>
</evidence>
<sequence>MTTREQTINQARELESRNLFRRATEKWGEALSLSQNKKQEQECTKNNLRCIRQSKVIIREGW</sequence>
<protein>
    <recommendedName>
        <fullName evidence="5">PerC family transcriptional regulator</fullName>
    </recommendedName>
</protein>
<dbReference type="EMBL" id="NIBU01000039">
    <property type="protein sequence ID" value="PHM31329.1"/>
    <property type="molecule type" value="Genomic_DNA"/>
</dbReference>
<proteinExistence type="predicted"/>